<feature type="domain" description="DUF4931" evidence="2">
    <location>
        <begin position="138"/>
        <end position="255"/>
    </location>
</feature>
<dbReference type="InterPro" id="IPR046322">
    <property type="entry name" value="DUF4931"/>
</dbReference>
<protein>
    <submittedName>
        <fullName evidence="3">DUF4931 domain-containing protein</fullName>
    </submittedName>
</protein>
<comment type="caution">
    <text evidence="3">The sequence shown here is derived from an EMBL/GenBank/DDBJ whole genome shotgun (WGS) entry which is preliminary data.</text>
</comment>
<accession>A0A292YLQ8</accession>
<reference evidence="4" key="1">
    <citation type="submission" date="2017-07" db="EMBL/GenBank/DDBJ databases">
        <title>Draft genome sequence of Effusibacillus lacus strain skLN1.</title>
        <authorList>
            <person name="Watanabe M."/>
            <person name="Kojima H."/>
            <person name="Fukui M."/>
        </authorList>
    </citation>
    <scope>NUCLEOTIDE SEQUENCE [LARGE SCALE GENOMIC DNA]</scope>
    <source>
        <strain evidence="4">skLN1</strain>
    </source>
</reference>
<dbReference type="OrthoDB" id="1803128at2"/>
<dbReference type="AlphaFoldDB" id="A0A292YLQ8"/>
<dbReference type="InterPro" id="IPR036265">
    <property type="entry name" value="HIT-like_sf"/>
</dbReference>
<evidence type="ECO:0000313" key="3">
    <source>
        <dbReference type="EMBL" id="GAX89400.1"/>
    </source>
</evidence>
<dbReference type="PIRSF" id="PIRSF031505">
    <property type="entry name" value="GalT_short"/>
    <property type="match status" value="1"/>
</dbReference>
<sequence>MSLYTHLRFNSHIGRQKPESIRNRYTQCPFCAREQLDADGILAEQGPILLVKNKYPTLQDTFQTVLIETDECESELSLYSKEHLYKLLRFGVEKWLEMDATNDYKSVIFYKNHGPNSGGSIRHPHMQIVGLKHIDYREHVKEEHFEGVVIDRQDGVEFNLSTKPRIGFFEFNVIFERNGPLERMADYVQTAAHYVLNHFHKDCNSYNLFFYQVGKMLAVKAVPRFVTTPLYVGFSIPQVSNRLEDVVKQVQDLYFK</sequence>
<feature type="domain" description="DUF4931" evidence="1">
    <location>
        <begin position="9"/>
        <end position="134"/>
    </location>
</feature>
<dbReference type="InterPro" id="IPR012361">
    <property type="entry name" value="GalT_short"/>
</dbReference>
<dbReference type="SUPFAM" id="SSF54197">
    <property type="entry name" value="HIT-like"/>
    <property type="match status" value="1"/>
</dbReference>
<dbReference type="Gene3D" id="3.30.428.10">
    <property type="entry name" value="HIT-like"/>
    <property type="match status" value="1"/>
</dbReference>
<name>A0A292YLQ8_9BACL</name>
<dbReference type="RefSeq" id="WP_096181091.1">
    <property type="nucleotide sequence ID" value="NZ_BDUF01000020.1"/>
</dbReference>
<dbReference type="InterPro" id="IPR049285">
    <property type="entry name" value="DUF4931_C"/>
</dbReference>
<evidence type="ECO:0000313" key="4">
    <source>
        <dbReference type="Proteomes" id="UP000217785"/>
    </source>
</evidence>
<organism evidence="3 4">
    <name type="scientific">Effusibacillus lacus</name>
    <dbReference type="NCBI Taxonomy" id="1348429"/>
    <lineage>
        <taxon>Bacteria</taxon>
        <taxon>Bacillati</taxon>
        <taxon>Bacillota</taxon>
        <taxon>Bacilli</taxon>
        <taxon>Bacillales</taxon>
        <taxon>Alicyclobacillaceae</taxon>
        <taxon>Effusibacillus</taxon>
    </lineage>
</organism>
<dbReference type="Pfam" id="PF16285">
    <property type="entry name" value="DUF4931_N"/>
    <property type="match status" value="1"/>
</dbReference>
<evidence type="ECO:0000259" key="1">
    <source>
        <dbReference type="Pfam" id="PF16285"/>
    </source>
</evidence>
<dbReference type="Pfam" id="PF20956">
    <property type="entry name" value="DUF4931_C"/>
    <property type="match status" value="1"/>
</dbReference>
<keyword evidence="4" id="KW-1185">Reference proteome</keyword>
<evidence type="ECO:0000259" key="2">
    <source>
        <dbReference type="Pfam" id="PF20956"/>
    </source>
</evidence>
<dbReference type="EMBL" id="BDUF01000020">
    <property type="protein sequence ID" value="GAX89400.1"/>
    <property type="molecule type" value="Genomic_DNA"/>
</dbReference>
<proteinExistence type="predicted"/>
<gene>
    <name evidence="3" type="ORF">EFBL_1018</name>
</gene>
<dbReference type="Proteomes" id="UP000217785">
    <property type="component" value="Unassembled WGS sequence"/>
</dbReference>